<dbReference type="PROSITE" id="PS00028">
    <property type="entry name" value="ZINC_FINGER_C2H2_1"/>
    <property type="match status" value="2"/>
</dbReference>
<sequence>MKFNRENYIKMHQQWRKEGIFDRWYDKMCEGIGKVDKKENYYKDSLFNQKTQNFIKKFQSELDLNNNGNIVTDSNGKPITYLCNYVGCKKGFTSSYGLRYHLEHGHTMAKNAEQRPYRCFIPNCVKSYKNSNGLKYHLNKFHNIDTDKERERKKKE</sequence>
<keyword evidence="1" id="KW-0479">Metal-binding</keyword>
<accession>A0A1X0QFR6</accession>
<dbReference type="GO" id="GO:0008270">
    <property type="term" value="F:zinc ion binding"/>
    <property type="evidence" value="ECO:0007669"/>
    <property type="project" value="UniProtKB-KW"/>
</dbReference>
<dbReference type="Gene3D" id="3.30.160.60">
    <property type="entry name" value="Classic Zinc Finger"/>
    <property type="match status" value="2"/>
</dbReference>
<evidence type="ECO:0000256" key="5">
    <source>
        <dbReference type="PROSITE-ProRule" id="PRU00042"/>
    </source>
</evidence>
<dbReference type="AlphaFoldDB" id="A0A1X0QFR6"/>
<evidence type="ECO:0000256" key="3">
    <source>
        <dbReference type="ARBA" id="ARBA00022771"/>
    </source>
</evidence>
<keyword evidence="2" id="KW-0677">Repeat</keyword>
<dbReference type="PANTHER" id="PTHR23057">
    <property type="entry name" value="JUXTAPOSED WITH ANOTHER ZINC FINGER PROTEIN 1"/>
    <property type="match status" value="1"/>
</dbReference>
<dbReference type="PROSITE" id="PS50157">
    <property type="entry name" value="ZINC_FINGER_C2H2_2"/>
    <property type="match status" value="2"/>
</dbReference>
<evidence type="ECO:0000313" key="8">
    <source>
        <dbReference type="Proteomes" id="UP000192501"/>
    </source>
</evidence>
<evidence type="ECO:0000259" key="6">
    <source>
        <dbReference type="PROSITE" id="PS50157"/>
    </source>
</evidence>
<proteinExistence type="predicted"/>
<dbReference type="Proteomes" id="UP000192501">
    <property type="component" value="Unassembled WGS sequence"/>
</dbReference>
<keyword evidence="4" id="KW-0862">Zinc</keyword>
<dbReference type="SMART" id="SM00355">
    <property type="entry name" value="ZnF_C2H2"/>
    <property type="match status" value="2"/>
</dbReference>
<evidence type="ECO:0000256" key="2">
    <source>
        <dbReference type="ARBA" id="ARBA00022737"/>
    </source>
</evidence>
<dbReference type="PANTHER" id="PTHR23057:SF0">
    <property type="entry name" value="JUXTAPOSED WITH ANOTHER ZINC FINGER PROTEIN 1"/>
    <property type="match status" value="1"/>
</dbReference>
<feature type="domain" description="C2H2-type" evidence="6">
    <location>
        <begin position="81"/>
        <end position="111"/>
    </location>
</feature>
<dbReference type="SUPFAM" id="SSF57667">
    <property type="entry name" value="beta-beta-alpha zinc fingers"/>
    <property type="match status" value="1"/>
</dbReference>
<keyword evidence="3 5" id="KW-0863">Zinc-finger</keyword>
<comment type="caution">
    <text evidence="7">The sequence shown here is derived from an EMBL/GenBank/DDBJ whole genome shotgun (WGS) entry which is preliminary data.</text>
</comment>
<evidence type="ECO:0000313" key="7">
    <source>
        <dbReference type="EMBL" id="ORD98658.1"/>
    </source>
</evidence>
<feature type="domain" description="C2H2-type" evidence="6">
    <location>
        <begin position="117"/>
        <end position="147"/>
    </location>
</feature>
<dbReference type="GO" id="GO:0005634">
    <property type="term" value="C:nucleus"/>
    <property type="evidence" value="ECO:0007669"/>
    <property type="project" value="TreeGrafter"/>
</dbReference>
<gene>
    <name evidence="7" type="primary">Z394</name>
    <name evidence="7" type="ORF">A0H76_2108</name>
</gene>
<organism evidence="7 8">
    <name type="scientific">Hepatospora eriocheir</name>
    <dbReference type="NCBI Taxonomy" id="1081669"/>
    <lineage>
        <taxon>Eukaryota</taxon>
        <taxon>Fungi</taxon>
        <taxon>Fungi incertae sedis</taxon>
        <taxon>Microsporidia</taxon>
        <taxon>Hepatosporidae</taxon>
        <taxon>Hepatospora</taxon>
    </lineage>
</organism>
<dbReference type="EMBL" id="LTAI01000528">
    <property type="protein sequence ID" value="ORD98658.1"/>
    <property type="molecule type" value="Genomic_DNA"/>
</dbReference>
<evidence type="ECO:0000256" key="1">
    <source>
        <dbReference type="ARBA" id="ARBA00022723"/>
    </source>
</evidence>
<dbReference type="VEuPathDB" id="MicrosporidiaDB:A0H76_2108"/>
<evidence type="ECO:0000256" key="4">
    <source>
        <dbReference type="ARBA" id="ARBA00022833"/>
    </source>
</evidence>
<protein>
    <submittedName>
        <fullName evidence="7">Z394</fullName>
    </submittedName>
</protein>
<dbReference type="InterPro" id="IPR051580">
    <property type="entry name" value="ZnF-Chromatin_assoc"/>
</dbReference>
<name>A0A1X0QFR6_9MICR</name>
<dbReference type="InterPro" id="IPR036236">
    <property type="entry name" value="Znf_C2H2_sf"/>
</dbReference>
<reference evidence="7 8" key="1">
    <citation type="journal article" date="2017" name="Environ. Microbiol.">
        <title>Decay of the glycolytic pathway and adaptation to intranuclear parasitism within Enterocytozoonidae microsporidia.</title>
        <authorList>
            <person name="Wiredu Boakye D."/>
            <person name="Jaroenlak P."/>
            <person name="Prachumwat A."/>
            <person name="Williams T.A."/>
            <person name="Bateman K.S."/>
            <person name="Itsathitphaisarn O."/>
            <person name="Sritunyalucksana K."/>
            <person name="Paszkiewicz K.H."/>
            <person name="Moore K.A."/>
            <person name="Stentiford G.D."/>
            <person name="Williams B.A."/>
        </authorList>
    </citation>
    <scope>NUCLEOTIDE SEQUENCE [LARGE SCALE GENOMIC DNA]</scope>
    <source>
        <strain evidence="8">canceri</strain>
    </source>
</reference>
<dbReference type="InterPro" id="IPR013087">
    <property type="entry name" value="Znf_C2H2_type"/>
</dbReference>